<evidence type="ECO:0000313" key="2">
    <source>
        <dbReference type="EMBL" id="QJB42894.1"/>
    </source>
</evidence>
<reference evidence="2 3" key="1">
    <citation type="submission" date="2020-04" db="EMBL/GenBank/DDBJ databases">
        <title>Genome-Wide Identification of 5-Methylcytosine Sites in Bacterial Genomes By High-Throughput Sequencing of MspJI Restriction Fragments.</title>
        <authorList>
            <person name="Wu V."/>
        </authorList>
    </citation>
    <scope>NUCLEOTIDE SEQUENCE [LARGE SCALE GENOMIC DNA]</scope>
    <source>
        <strain evidence="2 3">CCAP 1403/13f</strain>
    </source>
</reference>
<protein>
    <submittedName>
        <fullName evidence="2">Uncharacterized protein</fullName>
    </submittedName>
</protein>
<accession>A0A6H2BVU7</accession>
<evidence type="ECO:0000313" key="3">
    <source>
        <dbReference type="Proteomes" id="UP000502433"/>
    </source>
</evidence>
<dbReference type="Proteomes" id="UP000502433">
    <property type="component" value="Chromosome"/>
</dbReference>
<feature type="signal peptide" evidence="1">
    <location>
        <begin position="1"/>
        <end position="23"/>
    </location>
</feature>
<keyword evidence="1" id="KW-0732">Signal</keyword>
<feature type="chain" id="PRO_5026032790" evidence="1">
    <location>
        <begin position="24"/>
        <end position="195"/>
    </location>
</feature>
<dbReference type="KEGG" id="dfs:HGD76_00135"/>
<reference evidence="2 3" key="2">
    <citation type="submission" date="2020-04" db="EMBL/GenBank/DDBJ databases">
        <authorList>
            <person name="Fomenkov A."/>
            <person name="Anton B.P."/>
            <person name="Roberts R.J."/>
        </authorList>
    </citation>
    <scope>NUCLEOTIDE SEQUENCE [LARGE SCALE GENOMIC DNA]</scope>
    <source>
        <strain evidence="2 3">CCAP 1403/13f</strain>
    </source>
</reference>
<name>A0A6H2BVU7_DOLFA</name>
<gene>
    <name evidence="2" type="ORF">HGD76_00135</name>
</gene>
<proteinExistence type="predicted"/>
<sequence>MKIHQLIFQGCALVILTALPSFAETNNKVILVPGDNLFLLKCETIQDSIDANDSIAPRGSLNDNFESRYDLYSVKTDPGNVVFVELTTPNKQNSFIPLIYIQEVDKKTGMGSSISAAKGYAWYVSREDAKKTNWNLYIYSATSGTYNLRIAYARPSINLSESQIKAAIMDSKVAYILGYSSSSSHRVDMNALCKN</sequence>
<dbReference type="AlphaFoldDB" id="A0A6H2BVU7"/>
<dbReference type="RefSeq" id="WP_148759823.1">
    <property type="nucleotide sequence ID" value="NZ_CP051206.1"/>
</dbReference>
<organism evidence="2 3">
    <name type="scientific">Dolichospermum flos-aquae CCAP 1403/13F</name>
    <dbReference type="NCBI Taxonomy" id="315271"/>
    <lineage>
        <taxon>Bacteria</taxon>
        <taxon>Bacillati</taxon>
        <taxon>Cyanobacteriota</taxon>
        <taxon>Cyanophyceae</taxon>
        <taxon>Nostocales</taxon>
        <taxon>Aphanizomenonaceae</taxon>
        <taxon>Dolichospermum</taxon>
    </lineage>
</organism>
<evidence type="ECO:0000256" key="1">
    <source>
        <dbReference type="SAM" id="SignalP"/>
    </source>
</evidence>
<dbReference type="EMBL" id="CP051206">
    <property type="protein sequence ID" value="QJB42894.1"/>
    <property type="molecule type" value="Genomic_DNA"/>
</dbReference>